<sequence length="156" mass="16482">MEERKGIQVGFDPPGGEVASLEAVRLCLVCWGSQVIQAGPLEGGQGSLGQAGGIARAGCQLENDPESRLLFEEFFSGVSSKERGLVDLGRGKQVVSQNFQRVFQDFKHIIGQAVTTAVGKTLRRRSAGEPPSYSPPADEATMCTCHTLSPPAPAAP</sequence>
<proteinExistence type="predicted"/>
<keyword evidence="3" id="KW-1185">Reference proteome</keyword>
<protein>
    <submittedName>
        <fullName evidence="2">Uncharacterized protein</fullName>
    </submittedName>
</protein>
<evidence type="ECO:0000256" key="1">
    <source>
        <dbReference type="SAM" id="MobiDB-lite"/>
    </source>
</evidence>
<evidence type="ECO:0000313" key="2">
    <source>
        <dbReference type="EMBL" id="MEQ2171463.1"/>
    </source>
</evidence>
<organism evidence="2 3">
    <name type="scientific">Goodea atripinnis</name>
    <dbReference type="NCBI Taxonomy" id="208336"/>
    <lineage>
        <taxon>Eukaryota</taxon>
        <taxon>Metazoa</taxon>
        <taxon>Chordata</taxon>
        <taxon>Craniata</taxon>
        <taxon>Vertebrata</taxon>
        <taxon>Euteleostomi</taxon>
        <taxon>Actinopterygii</taxon>
        <taxon>Neopterygii</taxon>
        <taxon>Teleostei</taxon>
        <taxon>Neoteleostei</taxon>
        <taxon>Acanthomorphata</taxon>
        <taxon>Ovalentaria</taxon>
        <taxon>Atherinomorphae</taxon>
        <taxon>Cyprinodontiformes</taxon>
        <taxon>Goodeidae</taxon>
        <taxon>Goodea</taxon>
    </lineage>
</organism>
<name>A0ABV0NLM6_9TELE</name>
<reference evidence="2 3" key="1">
    <citation type="submission" date="2021-06" db="EMBL/GenBank/DDBJ databases">
        <authorList>
            <person name="Palmer J.M."/>
        </authorList>
    </citation>
    <scope>NUCLEOTIDE SEQUENCE [LARGE SCALE GENOMIC DNA]</scope>
    <source>
        <strain evidence="2 3">GA_2019</strain>
        <tissue evidence="2">Muscle</tissue>
    </source>
</reference>
<gene>
    <name evidence="2" type="ORF">GOODEAATRI_010937</name>
</gene>
<comment type="caution">
    <text evidence="2">The sequence shown here is derived from an EMBL/GenBank/DDBJ whole genome shotgun (WGS) entry which is preliminary data.</text>
</comment>
<dbReference type="EMBL" id="JAHRIO010040637">
    <property type="protein sequence ID" value="MEQ2171463.1"/>
    <property type="molecule type" value="Genomic_DNA"/>
</dbReference>
<dbReference type="Proteomes" id="UP001476798">
    <property type="component" value="Unassembled WGS sequence"/>
</dbReference>
<evidence type="ECO:0000313" key="3">
    <source>
        <dbReference type="Proteomes" id="UP001476798"/>
    </source>
</evidence>
<accession>A0ABV0NLM6</accession>
<feature type="region of interest" description="Disordered" evidence="1">
    <location>
        <begin position="122"/>
        <end position="156"/>
    </location>
</feature>